<dbReference type="AlphaFoldDB" id="A0AAD7ZNJ7"/>
<sequence length="143" mass="15188">MEHPDRPSRRKSHDKWKRIVIEPAGDSDTSEWSSDSDSGVGGNVLHYRHLEACPGVGPSPSGNTDQPPPTLSTSAKPSGSGHGVSSLWQTDYLGGLSAKLKSLGSDPGAGASSSNLAHLLHHDYAEREENMTEQLVSSHLPLV</sequence>
<reference evidence="2" key="1">
    <citation type="journal article" date="2023" name="IScience">
        <title>Live-bearing cockroach genome reveals convergent evolutionary mechanisms linked to viviparity in insects and beyond.</title>
        <authorList>
            <person name="Fouks B."/>
            <person name="Harrison M.C."/>
            <person name="Mikhailova A.A."/>
            <person name="Marchal E."/>
            <person name="English S."/>
            <person name="Carruthers M."/>
            <person name="Jennings E.C."/>
            <person name="Chiamaka E.L."/>
            <person name="Frigard R.A."/>
            <person name="Pippel M."/>
            <person name="Attardo G.M."/>
            <person name="Benoit J.B."/>
            <person name="Bornberg-Bauer E."/>
            <person name="Tobe S.S."/>
        </authorList>
    </citation>
    <scope>NUCLEOTIDE SEQUENCE</scope>
    <source>
        <strain evidence="2">Stay&amp;Tobe</strain>
    </source>
</reference>
<name>A0AAD7ZNJ7_DIPPU</name>
<feature type="compositionally biased region" description="Polar residues" evidence="1">
    <location>
        <begin position="60"/>
        <end position="77"/>
    </location>
</feature>
<keyword evidence="3" id="KW-1185">Reference proteome</keyword>
<feature type="region of interest" description="Disordered" evidence="1">
    <location>
        <begin position="1"/>
        <end position="88"/>
    </location>
</feature>
<accession>A0AAD7ZNJ7</accession>
<feature type="compositionally biased region" description="Basic residues" evidence="1">
    <location>
        <begin position="8"/>
        <end position="18"/>
    </location>
</feature>
<comment type="caution">
    <text evidence="2">The sequence shown here is derived from an EMBL/GenBank/DDBJ whole genome shotgun (WGS) entry which is preliminary data.</text>
</comment>
<dbReference type="Proteomes" id="UP001233999">
    <property type="component" value="Unassembled WGS sequence"/>
</dbReference>
<evidence type="ECO:0000313" key="3">
    <source>
        <dbReference type="Proteomes" id="UP001233999"/>
    </source>
</evidence>
<feature type="compositionally biased region" description="Low complexity" evidence="1">
    <location>
        <begin position="26"/>
        <end position="38"/>
    </location>
</feature>
<reference evidence="2" key="2">
    <citation type="submission" date="2023-05" db="EMBL/GenBank/DDBJ databases">
        <authorList>
            <person name="Fouks B."/>
        </authorList>
    </citation>
    <scope>NUCLEOTIDE SEQUENCE</scope>
    <source>
        <strain evidence="2">Stay&amp;Tobe</strain>
        <tissue evidence="2">Testes</tissue>
    </source>
</reference>
<organism evidence="2 3">
    <name type="scientific">Diploptera punctata</name>
    <name type="common">Pacific beetle cockroach</name>
    <dbReference type="NCBI Taxonomy" id="6984"/>
    <lineage>
        <taxon>Eukaryota</taxon>
        <taxon>Metazoa</taxon>
        <taxon>Ecdysozoa</taxon>
        <taxon>Arthropoda</taxon>
        <taxon>Hexapoda</taxon>
        <taxon>Insecta</taxon>
        <taxon>Pterygota</taxon>
        <taxon>Neoptera</taxon>
        <taxon>Polyneoptera</taxon>
        <taxon>Dictyoptera</taxon>
        <taxon>Blattodea</taxon>
        <taxon>Blaberoidea</taxon>
        <taxon>Blaberidae</taxon>
        <taxon>Diplopterinae</taxon>
        <taxon>Diploptera</taxon>
    </lineage>
</organism>
<gene>
    <name evidence="2" type="ORF">L9F63_022017</name>
</gene>
<proteinExistence type="predicted"/>
<protein>
    <submittedName>
        <fullName evidence="2">Uncharacterized protein</fullName>
    </submittedName>
</protein>
<evidence type="ECO:0000313" key="2">
    <source>
        <dbReference type="EMBL" id="KAJ9583636.1"/>
    </source>
</evidence>
<evidence type="ECO:0000256" key="1">
    <source>
        <dbReference type="SAM" id="MobiDB-lite"/>
    </source>
</evidence>
<dbReference type="EMBL" id="JASPKZ010007558">
    <property type="protein sequence ID" value="KAJ9583636.1"/>
    <property type="molecule type" value="Genomic_DNA"/>
</dbReference>